<evidence type="ECO:0000313" key="7">
    <source>
        <dbReference type="EMBL" id="TLC99563.1"/>
    </source>
</evidence>
<dbReference type="Pfam" id="PF13205">
    <property type="entry name" value="Big_5"/>
    <property type="match status" value="2"/>
</dbReference>
<dbReference type="Gene3D" id="2.60.40.1220">
    <property type="match status" value="1"/>
</dbReference>
<proteinExistence type="inferred from homology"/>
<name>A0A4U8Q5J0_9FIRM</name>
<dbReference type="Gene3D" id="3.80.10.10">
    <property type="entry name" value="Ribonuclease Inhibitor"/>
    <property type="match status" value="1"/>
</dbReference>
<dbReference type="SMART" id="SM00560">
    <property type="entry name" value="LamGL"/>
    <property type="match status" value="2"/>
</dbReference>
<feature type="signal peptide" evidence="5">
    <location>
        <begin position="1"/>
        <end position="27"/>
    </location>
</feature>
<dbReference type="Proteomes" id="UP000306509">
    <property type="component" value="Unassembled WGS sequence"/>
</dbReference>
<comment type="caution">
    <text evidence="7">The sequence shown here is derived from an EMBL/GenBank/DDBJ whole genome shotgun (WGS) entry which is preliminary data.</text>
</comment>
<dbReference type="InterPro" id="IPR014755">
    <property type="entry name" value="Cu-Rt/internalin_Ig-like"/>
</dbReference>
<dbReference type="PANTHER" id="PTHR42535">
    <property type="entry name" value="OOKINETE PROTEIN, PUTATIVE-RELATED"/>
    <property type="match status" value="1"/>
</dbReference>
<evidence type="ECO:0000256" key="3">
    <source>
        <dbReference type="ARBA" id="ARBA00023157"/>
    </source>
</evidence>
<dbReference type="STRING" id="180332.GCA_000797495_01573"/>
<dbReference type="Gene3D" id="2.60.40.10">
    <property type="entry name" value="Immunoglobulins"/>
    <property type="match status" value="1"/>
</dbReference>
<gene>
    <name evidence="7" type="ORF">DSM106044_03514</name>
</gene>
<dbReference type="Gene3D" id="1.20.1270.70">
    <property type="entry name" value="Designed single chain three-helix bundle"/>
    <property type="match status" value="1"/>
</dbReference>
<keyword evidence="8" id="KW-1185">Reference proteome</keyword>
<protein>
    <recommendedName>
        <fullName evidence="6">LamG-like jellyroll fold domain-containing protein</fullName>
    </recommendedName>
</protein>
<evidence type="ECO:0000259" key="6">
    <source>
        <dbReference type="SMART" id="SM00560"/>
    </source>
</evidence>
<dbReference type="PANTHER" id="PTHR42535:SF2">
    <property type="entry name" value="CHROMOSOME UNDETERMINED SCAFFOLD_146, WHOLE GENOME SHOTGUN SEQUENCE"/>
    <property type="match status" value="1"/>
</dbReference>
<accession>A0A4U8Q5J0</accession>
<sequence length="1912" mass="212099" precursor="true">MIQKWMKKSLALAVSASMVMGAVPVSAAELITENTVQKETAEPEAGNNESLTDPVGSHGEALEFDGISNYIDTAVNDAKMKDLAAEGNPDEEIELPESLFQFTMDEVVDGTGENAGKKVVINETDQKEYAVNGNYRVDDFGIYGKSLEFNGNNTYINIGNPDIHDEYTFEAWVNIDPSGGNSLNKIFGRDRTTVPQNAFYFCVRNNGNIEFENKGTAGGTWIAAGEDYRLAFDNWSHLAVTCDKNTYKMYLNGELIASEAVAMQIDQALNPNDLLIGSGWNADGSAIFNGHAFKGRMDDVRIFNVALTEQQIQKSTEGILQNLPPEIKGVSPSDGSTISKQGKIAVTYNMAVQLSTEAIIFKDETTGTEVPAACEVLDCDEKVEGAETLEITAAEPLASGHVYSLTIPAGALENLQGITNRELKIFTFSVGIELEGNSAESTLGDWLNGEVKIPSTIVQKDDTVTLSNGIVERTFDVSKNFMTTGYNNLYTGLDLLEKGSLGADMEIVLNDHYTDGDDGEVRYRIGGEDSDFEYLNYTTEENTEEIFHWEYDPRMADPTMKDTPWPAKGKALIVNYGAKDSVEEKYRGVKLQVRYEIYDEIPVISKYVKVVNEGGEKIVVQHLRSEILPIQIPKKDALYMETSYNGGNPNHDRNNGRHQSVQWKDNGTFGQLISQYSYEPDLGQKIEEFGPAYTLQPGETFTGFRTYELFQSSSYYEWQQLAVKKMYRVLFPQTTDNPTIYHLISSDEKKIKEGIDQAKASGFNMVLLSFGSGVNVEDVSAGNIEKYKRICDYAHEKDILIGSYTMVVSRGDQGAHESYNGCWGNMRCMTSAAAETSLQNALKFYKETGMDCIEIDGTYPSWVCNNKKPEHIGHDGEQDSIAKQWETAVRDFYKDLREMNVYINSPDWHYMNGASMGVMGYEEAAFAIPRAHQLIYGREIAYYGTFGKMPSMGWTLVPFSAYTGGDDSVFWPYDERINDYDYIIALNMMFGVGGSYRGANGLYQGAPSENVMKTWGEFYNKYNDILNGDVIHIKPPVYDIPEGSNSRTSDKTLDIDGFIHASVDTKQKGLGAFFNQTGEKVTQKVKVPLYYTGLTDLKAAPAPVEGSHYRDDMRVYPGLGDWYDPPIPEINTPEGVPTDKKAVLCFGDMNPQEYTIDSNGNIEIELTMEPGTYAWFTVYDPEDAPGTSAAIPVPQNAEASMESSQITLSWDPVTADGRNVKEYAVYRNGNYLGKAFTNAFTDKTMEANNSYEYEIIPVHNTVSGTGVKVAISTEEDKEAPELTEAKAVDKNVIQLRFNEKLDRETAENTGSYRVSGNEVLSAALDADGKQVTLTLKKEMKAFTEFEVEAGGIKDLSGNVIAEGSARSIVFGNLRAFDFNETDGDEILDRINGKNGTIYGNSIRVNGIQGSALSFDGAQNYVNLGRVVDHFTEFGISFWMNPEDIQKEQTLLGQQRDTFPAWMWNLGIREGSVFFEINNGKGGNEQEVKAELKTDPGLIKEGEWNHITLVREGDTFVLYVNGKQEASEESAGIDQSGNEYTMWLGGYRNAAGGEPVRQFKGMMDELNFYNVSLTGERVRSICMEHVDVEAKSELEGTVTFAKTLSQADYTEKSYARMSEVLKNAEKLLERIMPSAQELERVQSELKEAIMALEKRGTVDPEQSFDQNEILMEKAILESIISCSKLLKADAYTAVSWKKYQDALANAQKIYGDNNVSAAAIQAAAQSLKTGIAQLEKAAPAANPVSLPKSGTAFSYKGLKYKVQKSTEKERTVSVIGAVSKSVKKVSIPSTVKYKDYTFKVVYIRSSSFRNFKKLSSVSIGSNVASIGPRAFQNCKMLSSVKIGRDVAKIGNYAFYGTEKKLKNVKIYSARLHEVGKKAFDQSRSNAVIKVPSSKLRTYKKLLKDKGIKKVVKF</sequence>
<feature type="domain" description="LamG-like jellyroll fold" evidence="6">
    <location>
        <begin position="165"/>
        <end position="310"/>
    </location>
</feature>
<dbReference type="InterPro" id="IPR013320">
    <property type="entry name" value="ConA-like_dom_sf"/>
</dbReference>
<feature type="domain" description="LamG-like jellyroll fold" evidence="6">
    <location>
        <begin position="1431"/>
        <end position="1575"/>
    </location>
</feature>
<feature type="chain" id="PRO_5020959765" description="LamG-like jellyroll fold domain-containing protein" evidence="5">
    <location>
        <begin position="28"/>
        <end position="1912"/>
    </location>
</feature>
<dbReference type="Pfam" id="PF13306">
    <property type="entry name" value="LRR_5"/>
    <property type="match status" value="1"/>
</dbReference>
<keyword evidence="2 5" id="KW-0732">Signal</keyword>
<evidence type="ECO:0000313" key="8">
    <source>
        <dbReference type="Proteomes" id="UP000306509"/>
    </source>
</evidence>
<dbReference type="InterPro" id="IPR001791">
    <property type="entry name" value="Laminin_G"/>
</dbReference>
<dbReference type="RefSeq" id="WP_138003167.1">
    <property type="nucleotide sequence ID" value="NZ_QGQD01000068.1"/>
</dbReference>
<dbReference type="Gene3D" id="2.60.120.200">
    <property type="match status" value="2"/>
</dbReference>
<dbReference type="InterPro" id="IPR026906">
    <property type="entry name" value="LRR_5"/>
</dbReference>
<comment type="similarity">
    <text evidence="1">Belongs to the internalin family.</text>
</comment>
<reference evidence="7 8" key="1">
    <citation type="journal article" date="2019" name="Anaerobe">
        <title>Detection of Robinsoniella peoriensis in multiple bone samples of a trauma patient.</title>
        <authorList>
            <person name="Schrottner P."/>
            <person name="Hartwich K."/>
            <person name="Bunk B."/>
            <person name="Schober I."/>
            <person name="Helbig S."/>
            <person name="Rudolph W.W."/>
            <person name="Gunzer F."/>
        </authorList>
    </citation>
    <scope>NUCLEOTIDE SEQUENCE [LARGE SCALE GENOMIC DNA]</scope>
    <source>
        <strain evidence="7 8">DSM 106044</strain>
    </source>
</reference>
<dbReference type="EMBL" id="QGQD01000068">
    <property type="protein sequence ID" value="TLC99563.1"/>
    <property type="molecule type" value="Genomic_DNA"/>
</dbReference>
<keyword evidence="3" id="KW-1015">Disulfide bond</keyword>
<organism evidence="7 8">
    <name type="scientific">Robinsoniella peoriensis</name>
    <dbReference type="NCBI Taxonomy" id="180332"/>
    <lineage>
        <taxon>Bacteria</taxon>
        <taxon>Bacillati</taxon>
        <taxon>Bacillota</taxon>
        <taxon>Clostridia</taxon>
        <taxon>Lachnospirales</taxon>
        <taxon>Lachnospiraceae</taxon>
        <taxon>Robinsoniella</taxon>
    </lineage>
</organism>
<evidence type="ECO:0000256" key="2">
    <source>
        <dbReference type="ARBA" id="ARBA00022729"/>
    </source>
</evidence>
<dbReference type="InterPro" id="IPR006558">
    <property type="entry name" value="LamG-like"/>
</dbReference>
<evidence type="ECO:0000256" key="4">
    <source>
        <dbReference type="SAM" id="MobiDB-lite"/>
    </source>
</evidence>
<feature type="region of interest" description="Disordered" evidence="4">
    <location>
        <begin position="34"/>
        <end position="56"/>
    </location>
</feature>
<dbReference type="InterPro" id="IPR013783">
    <property type="entry name" value="Ig-like_fold"/>
</dbReference>
<dbReference type="InterPro" id="IPR032812">
    <property type="entry name" value="SbsA_Ig"/>
</dbReference>
<dbReference type="CDD" id="cd00110">
    <property type="entry name" value="LamG"/>
    <property type="match status" value="1"/>
</dbReference>
<dbReference type="InterPro" id="IPR032675">
    <property type="entry name" value="LRR_dom_sf"/>
</dbReference>
<evidence type="ECO:0000256" key="5">
    <source>
        <dbReference type="SAM" id="SignalP"/>
    </source>
</evidence>
<dbReference type="SUPFAM" id="SSF49899">
    <property type="entry name" value="Concanavalin A-like lectins/glucanases"/>
    <property type="match status" value="2"/>
</dbReference>
<dbReference type="Pfam" id="PF13385">
    <property type="entry name" value="Laminin_G_3"/>
    <property type="match status" value="2"/>
</dbReference>
<evidence type="ECO:0000256" key="1">
    <source>
        <dbReference type="ARBA" id="ARBA00009432"/>
    </source>
</evidence>